<protein>
    <submittedName>
        <fullName evidence="2">Uncharacterized protein</fullName>
    </submittedName>
</protein>
<dbReference type="RefSeq" id="WP_072676792.1">
    <property type="nucleotide sequence ID" value="NZ_MPKY01000001.1"/>
</dbReference>
<keyword evidence="3" id="KW-1185">Reference proteome</keyword>
<sequence>MRQEYQRQYKSEVDVLAASGFEMHLLSGQALRDLSPASPGAARYAMPPDVQALVVSSCNGRSLALSSHSAARLAERNASQEALEPAKISRRQFSRHDS</sequence>
<dbReference type="EMBL" id="MPKY01000001">
    <property type="protein sequence ID" value="OJS99824.1"/>
    <property type="molecule type" value="Genomic_DNA"/>
</dbReference>
<name>A0A1M2UWW6_MARNT</name>
<gene>
    <name evidence="2" type="ORF">BEE62_06815</name>
</gene>
<evidence type="ECO:0000313" key="3">
    <source>
        <dbReference type="Proteomes" id="UP000183986"/>
    </source>
</evidence>
<dbReference type="AlphaFoldDB" id="A0A1M2UWW6"/>
<accession>A0A1M2UWW6</accession>
<proteinExistence type="predicted"/>
<dbReference type="Proteomes" id="UP000183986">
    <property type="component" value="Unassembled WGS sequence"/>
</dbReference>
<evidence type="ECO:0000313" key="2">
    <source>
        <dbReference type="EMBL" id="OJS99824.1"/>
    </source>
</evidence>
<evidence type="ECO:0000256" key="1">
    <source>
        <dbReference type="SAM" id="MobiDB-lite"/>
    </source>
</evidence>
<organism evidence="2 3">
    <name type="scientific">Marinobacter nauticus</name>
    <name type="common">Marinobacter hydrocarbonoclasticus</name>
    <name type="synonym">Marinobacter aquaeolei</name>
    <dbReference type="NCBI Taxonomy" id="2743"/>
    <lineage>
        <taxon>Bacteria</taxon>
        <taxon>Pseudomonadati</taxon>
        <taxon>Pseudomonadota</taxon>
        <taxon>Gammaproteobacteria</taxon>
        <taxon>Pseudomonadales</taxon>
        <taxon>Marinobacteraceae</taxon>
        <taxon>Marinobacter</taxon>
    </lineage>
</organism>
<reference evidence="2" key="1">
    <citation type="submission" date="2016-11" db="EMBL/GenBank/DDBJ databases">
        <title>Draft Genome Sequence of Marinobacter hydrocarbonoclasticus strain STW2, a polyaromatic aromatic hydrocarbon degrading and denitrifying bacterium from rhizosphere of Seagrass Enhalus acodoides.</title>
        <authorList>
            <person name="Ling J."/>
            <person name="Dong J."/>
        </authorList>
    </citation>
    <scope>NUCLEOTIDE SEQUENCE [LARGE SCALE GENOMIC DNA]</scope>
    <source>
        <strain evidence="2">STW2</strain>
    </source>
</reference>
<feature type="compositionally biased region" description="Basic residues" evidence="1">
    <location>
        <begin position="88"/>
        <end position="98"/>
    </location>
</feature>
<feature type="region of interest" description="Disordered" evidence="1">
    <location>
        <begin position="76"/>
        <end position="98"/>
    </location>
</feature>
<dbReference type="OrthoDB" id="9988670at2"/>
<comment type="caution">
    <text evidence="2">The sequence shown here is derived from an EMBL/GenBank/DDBJ whole genome shotgun (WGS) entry which is preliminary data.</text>
</comment>